<feature type="binding site" evidence="8">
    <location>
        <position position="171"/>
    </location>
    <ligand>
        <name>alpha-D-mannose 1-phosphate</name>
        <dbReference type="ChEBI" id="CHEBI:58409"/>
    </ligand>
</feature>
<comment type="cofactor">
    <cofactor evidence="9">
        <name>Mg(2+)</name>
        <dbReference type="ChEBI" id="CHEBI:18420"/>
    </cofactor>
</comment>
<dbReference type="EnsemblMetazoa" id="SMAR001508-RA">
    <property type="protein sequence ID" value="SMAR001508-PA"/>
    <property type="gene ID" value="SMAR001508"/>
</dbReference>
<dbReference type="Proteomes" id="UP000014500">
    <property type="component" value="Unassembled WGS sequence"/>
</dbReference>
<evidence type="ECO:0000256" key="2">
    <source>
        <dbReference type="ARBA" id="ARBA00004699"/>
    </source>
</evidence>
<proteinExistence type="inferred from homology"/>
<dbReference type="GO" id="GO:0004615">
    <property type="term" value="F:phosphomannomutase activity"/>
    <property type="evidence" value="ECO:0007669"/>
    <property type="project" value="UniProtKB-EC"/>
</dbReference>
<dbReference type="EMBL" id="JH430597">
    <property type="status" value="NOT_ANNOTATED_CDS"/>
    <property type="molecule type" value="Genomic_DNA"/>
</dbReference>
<dbReference type="UniPathway" id="UPA00126">
    <property type="reaction ID" value="UER00424"/>
</dbReference>
<keyword evidence="6 10" id="KW-0413">Isomerase</keyword>
<dbReference type="PhylomeDB" id="T1IKQ5"/>
<dbReference type="GO" id="GO:0006487">
    <property type="term" value="P:protein N-linked glycosylation"/>
    <property type="evidence" value="ECO:0007669"/>
    <property type="project" value="TreeGrafter"/>
</dbReference>
<dbReference type="InterPro" id="IPR005002">
    <property type="entry name" value="PMM"/>
</dbReference>
<evidence type="ECO:0000313" key="11">
    <source>
        <dbReference type="EnsemblMetazoa" id="SMAR001508-PA"/>
    </source>
</evidence>
<feature type="binding site" evidence="8">
    <location>
        <position position="153"/>
    </location>
    <ligand>
        <name>alpha-D-mannose 1-phosphate</name>
        <dbReference type="ChEBI" id="CHEBI:58409"/>
    </ligand>
</feature>
<dbReference type="InterPro" id="IPR023214">
    <property type="entry name" value="HAD_sf"/>
</dbReference>
<comment type="catalytic activity">
    <reaction evidence="10">
        <text>alpha-D-mannose 1-phosphate = D-mannose 6-phosphate</text>
        <dbReference type="Rhea" id="RHEA:11140"/>
        <dbReference type="ChEBI" id="CHEBI:58409"/>
        <dbReference type="ChEBI" id="CHEBI:58735"/>
        <dbReference type="EC" id="5.4.2.8"/>
    </reaction>
</comment>
<evidence type="ECO:0000256" key="1">
    <source>
        <dbReference type="ARBA" id="ARBA00004496"/>
    </source>
</evidence>
<dbReference type="InterPro" id="IPR036412">
    <property type="entry name" value="HAD-like_sf"/>
</dbReference>
<dbReference type="AlphaFoldDB" id="T1IKQ5"/>
<reference evidence="12" key="1">
    <citation type="submission" date="2011-05" db="EMBL/GenBank/DDBJ databases">
        <authorList>
            <person name="Richards S.R."/>
            <person name="Qu J."/>
            <person name="Jiang H."/>
            <person name="Jhangiani S.N."/>
            <person name="Agravi P."/>
            <person name="Goodspeed R."/>
            <person name="Gross S."/>
            <person name="Mandapat C."/>
            <person name="Jackson L."/>
            <person name="Mathew T."/>
            <person name="Pu L."/>
            <person name="Thornton R."/>
            <person name="Saada N."/>
            <person name="Wilczek-Boney K.B."/>
            <person name="Lee S."/>
            <person name="Kovar C."/>
            <person name="Wu Y."/>
            <person name="Scherer S.E."/>
            <person name="Worley K.C."/>
            <person name="Muzny D.M."/>
            <person name="Gibbs R."/>
        </authorList>
    </citation>
    <scope>NUCLEOTIDE SEQUENCE</scope>
    <source>
        <strain evidence="12">Brora</strain>
    </source>
</reference>
<feature type="active site" description="Proton donor/acceptor" evidence="7">
    <location>
        <position position="43"/>
    </location>
</feature>
<evidence type="ECO:0000313" key="12">
    <source>
        <dbReference type="Proteomes" id="UP000014500"/>
    </source>
</evidence>
<keyword evidence="9" id="KW-0460">Magnesium</keyword>
<dbReference type="HOGENOM" id="CLU_065642_0_0_1"/>
<keyword evidence="10" id="KW-0963">Cytoplasm</keyword>
<dbReference type="NCBIfam" id="TIGR01484">
    <property type="entry name" value="HAD-SF-IIB"/>
    <property type="match status" value="1"/>
</dbReference>
<name>T1IKQ5_STRMM</name>
<evidence type="ECO:0000256" key="5">
    <source>
        <dbReference type="ARBA" id="ARBA00012730"/>
    </source>
</evidence>
<evidence type="ECO:0000256" key="8">
    <source>
        <dbReference type="PIRSR" id="PIRSR605002-2"/>
    </source>
</evidence>
<evidence type="ECO:0000256" key="7">
    <source>
        <dbReference type="PIRSR" id="PIRSR605002-1"/>
    </source>
</evidence>
<protein>
    <recommendedName>
        <fullName evidence="5 10">Phosphomannomutase</fullName>
        <ecNumber evidence="5 10">5.4.2.8</ecNumber>
    </recommendedName>
</protein>
<evidence type="ECO:0000256" key="3">
    <source>
        <dbReference type="ARBA" id="ARBA00009736"/>
    </source>
</evidence>
<dbReference type="SUPFAM" id="SSF56784">
    <property type="entry name" value="HAD-like"/>
    <property type="match status" value="1"/>
</dbReference>
<comment type="subcellular location">
    <subcellularLocation>
        <location evidence="1 10">Cytoplasm</location>
    </subcellularLocation>
</comment>
<evidence type="ECO:0000256" key="10">
    <source>
        <dbReference type="RuleBase" id="RU361118"/>
    </source>
</evidence>
<dbReference type="GO" id="GO:0005829">
    <property type="term" value="C:cytosol"/>
    <property type="evidence" value="ECO:0007669"/>
    <property type="project" value="TreeGrafter"/>
</dbReference>
<dbReference type="EC" id="5.4.2.8" evidence="5 10"/>
<keyword evidence="9" id="KW-0479">Metal-binding</keyword>
<dbReference type="GO" id="GO:0009298">
    <property type="term" value="P:GDP-mannose biosynthetic process"/>
    <property type="evidence" value="ECO:0007669"/>
    <property type="project" value="UniProtKB-UniPathway"/>
</dbReference>
<dbReference type="STRING" id="126957.T1IKQ5"/>
<comment type="subunit">
    <text evidence="4 10">Homodimer.</text>
</comment>
<dbReference type="OMA" id="FVEYRTG"/>
<dbReference type="eggNOG" id="KOG3189">
    <property type="taxonomic scope" value="Eukaryota"/>
</dbReference>
<feature type="binding site" evidence="8">
    <location>
        <position position="164"/>
    </location>
    <ligand>
        <name>alpha-D-mannose 1-phosphate</name>
        <dbReference type="ChEBI" id="CHEBI:58409"/>
    </ligand>
</feature>
<dbReference type="InterPro" id="IPR006379">
    <property type="entry name" value="HAD-SF_hydro_IIB"/>
</dbReference>
<reference evidence="11" key="2">
    <citation type="submission" date="2015-02" db="UniProtKB">
        <authorList>
            <consortium name="EnsemblMetazoa"/>
        </authorList>
    </citation>
    <scope>IDENTIFICATION</scope>
</reference>
<evidence type="ECO:0000256" key="6">
    <source>
        <dbReference type="ARBA" id="ARBA00023235"/>
    </source>
</evidence>
<feature type="binding site" evidence="9">
    <location>
        <position position="43"/>
    </location>
    <ligand>
        <name>Mg(2+)</name>
        <dbReference type="ChEBI" id="CHEBI:18420"/>
        <label>1</label>
    </ligand>
</feature>
<dbReference type="PANTHER" id="PTHR10466:SF0">
    <property type="entry name" value="PHOSPHOMANNOMUTASE"/>
    <property type="match status" value="1"/>
</dbReference>
<dbReference type="PANTHER" id="PTHR10466">
    <property type="entry name" value="PHOSPHOMANNOMUTASE"/>
    <property type="match status" value="1"/>
</dbReference>
<dbReference type="GO" id="GO:0046872">
    <property type="term" value="F:metal ion binding"/>
    <property type="evidence" value="ECO:0007669"/>
    <property type="project" value="UniProtKB-KW"/>
</dbReference>
<dbReference type="GO" id="GO:0006013">
    <property type="term" value="P:mannose metabolic process"/>
    <property type="evidence" value="ECO:0007669"/>
    <property type="project" value="TreeGrafter"/>
</dbReference>
<sequence>MEYIAKMRLINRLLFRRGCRFKILSRGMSLVSQKDVICLFDVDGTITPPRQKISNSMDEFLQKLKQHCTVGLVGGSDISKIADQIGGINALSKYEYVFSENGLVAYKNGLLFHTQSIASYFDEETLQKFMNVALRKLSEITLPFKRGTFIEYRKGMLNISPVGRNCTQAERDAFEKLDEGGNDHEIFKDARTVGHSVTSPEDTMEQVKKLFSV</sequence>
<comment type="function">
    <text evidence="10">Involved in the synthesis of the GDP-mannose and dolichol-phosphate-mannose required for a number of critical mannosyl transfer reactions.</text>
</comment>
<evidence type="ECO:0000256" key="4">
    <source>
        <dbReference type="ARBA" id="ARBA00011738"/>
    </source>
</evidence>
<feature type="active site" description="Nucleophile" evidence="7">
    <location>
        <position position="41"/>
    </location>
</feature>
<evidence type="ECO:0000256" key="9">
    <source>
        <dbReference type="PIRSR" id="PIRSR605002-3"/>
    </source>
</evidence>
<accession>T1IKQ5</accession>
<comment type="pathway">
    <text evidence="2 10">Nucleotide-sugar biosynthesis; GDP-alpha-D-mannose biosynthesis; alpha-D-mannose 1-phosphate from D-fructose 6-phosphate: step 2/2.</text>
</comment>
<comment type="similarity">
    <text evidence="3 10">Belongs to the eukaryotic PMM family.</text>
</comment>
<keyword evidence="12" id="KW-1185">Reference proteome</keyword>
<dbReference type="Gene3D" id="3.40.50.1000">
    <property type="entry name" value="HAD superfamily/HAD-like"/>
    <property type="match status" value="1"/>
</dbReference>
<feature type="binding site" evidence="8">
    <location>
        <position position="50"/>
    </location>
    <ligand>
        <name>alpha-D-mannose 1-phosphate</name>
        <dbReference type="ChEBI" id="CHEBI:58409"/>
    </ligand>
</feature>
<feature type="binding site" evidence="9">
    <location>
        <position position="41"/>
    </location>
    <ligand>
        <name>Mg(2+)</name>
        <dbReference type="ChEBI" id="CHEBI:18420"/>
        <label>1</label>
    </ligand>
</feature>
<dbReference type="Pfam" id="PF03332">
    <property type="entry name" value="PMM"/>
    <property type="match status" value="2"/>
</dbReference>
<organism evidence="11 12">
    <name type="scientific">Strigamia maritima</name>
    <name type="common">European centipede</name>
    <name type="synonym">Geophilus maritimus</name>
    <dbReference type="NCBI Taxonomy" id="126957"/>
    <lineage>
        <taxon>Eukaryota</taxon>
        <taxon>Metazoa</taxon>
        <taxon>Ecdysozoa</taxon>
        <taxon>Arthropoda</taxon>
        <taxon>Myriapoda</taxon>
        <taxon>Chilopoda</taxon>
        <taxon>Pleurostigmophora</taxon>
        <taxon>Geophilomorpha</taxon>
        <taxon>Linotaeniidae</taxon>
        <taxon>Strigamia</taxon>
    </lineage>
</organism>